<comment type="caution">
    <text evidence="2">The sequence shown here is derived from an EMBL/GenBank/DDBJ whole genome shotgun (WGS) entry which is preliminary data.</text>
</comment>
<dbReference type="Proteomes" id="UP000248616">
    <property type="component" value="Unassembled WGS sequence"/>
</dbReference>
<accession>A0A2W7CB44</accession>
<protein>
    <submittedName>
        <fullName evidence="2">Uncharacterized protein</fullName>
    </submittedName>
</protein>
<gene>
    <name evidence="2" type="ORF">B5V02_05750</name>
</gene>
<dbReference type="EMBL" id="MZXV01000013">
    <property type="protein sequence ID" value="PZV39471.1"/>
    <property type="molecule type" value="Genomic_DNA"/>
</dbReference>
<reference evidence="3" key="1">
    <citation type="submission" date="2017-03" db="EMBL/GenBank/DDBJ databases">
        <authorList>
            <person name="Safronova V.I."/>
            <person name="Sazanova A.L."/>
            <person name="Chirak E.R."/>
        </authorList>
    </citation>
    <scope>NUCLEOTIDE SEQUENCE [LARGE SCALE GENOMIC DNA]</scope>
    <source>
        <strain evidence="3">Ach-343</strain>
    </source>
</reference>
<name>A0A2W7CB44_9HYPH</name>
<feature type="compositionally biased region" description="Basic and acidic residues" evidence="1">
    <location>
        <begin position="78"/>
        <end position="89"/>
    </location>
</feature>
<feature type="region of interest" description="Disordered" evidence="1">
    <location>
        <begin position="60"/>
        <end position="89"/>
    </location>
</feature>
<sequence length="89" mass="10038">MRRRAQASLPAPFALAVSLCFWSDPLHIWEPVAALARLHRLRRVMPEFDGHKAIDQAGAAHQAGARVCTGPIRRRHDRSGVRGYDVKTW</sequence>
<evidence type="ECO:0000313" key="2">
    <source>
        <dbReference type="EMBL" id="PZV39471.1"/>
    </source>
</evidence>
<evidence type="ECO:0000313" key="3">
    <source>
        <dbReference type="Proteomes" id="UP000248616"/>
    </source>
</evidence>
<evidence type="ECO:0000256" key="1">
    <source>
        <dbReference type="SAM" id="MobiDB-lite"/>
    </source>
</evidence>
<proteinExistence type="predicted"/>
<organism evidence="2 3">
    <name type="scientific">Mesorhizobium kowhaii</name>
    <dbReference type="NCBI Taxonomy" id="1300272"/>
    <lineage>
        <taxon>Bacteria</taxon>
        <taxon>Pseudomonadati</taxon>
        <taxon>Pseudomonadota</taxon>
        <taxon>Alphaproteobacteria</taxon>
        <taxon>Hyphomicrobiales</taxon>
        <taxon>Phyllobacteriaceae</taxon>
        <taxon>Mesorhizobium</taxon>
    </lineage>
</organism>
<dbReference type="AlphaFoldDB" id="A0A2W7CB44"/>
<keyword evidence="3" id="KW-1185">Reference proteome</keyword>